<evidence type="ECO:0000256" key="2">
    <source>
        <dbReference type="ARBA" id="ARBA00022737"/>
    </source>
</evidence>
<proteinExistence type="predicted"/>
<name>A0A914DUG8_9BILA</name>
<evidence type="ECO:0000256" key="1">
    <source>
        <dbReference type="ARBA" id="ARBA00022614"/>
    </source>
</evidence>
<evidence type="ECO:0000256" key="5">
    <source>
        <dbReference type="SAM" id="SignalP"/>
    </source>
</evidence>
<keyword evidence="2" id="KW-0677">Repeat</keyword>
<feature type="chain" id="PRO_5036950255" evidence="5">
    <location>
        <begin position="23"/>
        <end position="599"/>
    </location>
</feature>
<accession>A0A914DUG8</accession>
<dbReference type="PROSITE" id="PS51450">
    <property type="entry name" value="LRR"/>
    <property type="match status" value="5"/>
</dbReference>
<feature type="signal peptide" evidence="5">
    <location>
        <begin position="1"/>
        <end position="22"/>
    </location>
</feature>
<dbReference type="FunFam" id="3.80.10.10:FF:001164">
    <property type="entry name" value="GH01279p"/>
    <property type="match status" value="1"/>
</dbReference>
<evidence type="ECO:0000256" key="4">
    <source>
        <dbReference type="SAM" id="Phobius"/>
    </source>
</evidence>
<dbReference type="PANTHER" id="PTHR24366">
    <property type="entry name" value="IG(IMMUNOGLOBULIN) AND LRR(LEUCINE RICH REPEAT) DOMAINS"/>
    <property type="match status" value="1"/>
</dbReference>
<dbReference type="InterPro" id="IPR001611">
    <property type="entry name" value="Leu-rich_rpt"/>
</dbReference>
<dbReference type="AlphaFoldDB" id="A0A914DUG8"/>
<sequence>MTRRLFILFLLYYIFVYSTTTANDVCTEIESTFQKLTEKLGEPQACRCLPEEMGGSRDGRSFGDTGDNVWIGCTRQNMPSVFRALNALNETLITHLWIWDSLINILPNDMFSKVRPKVLTIENSEVSVFRKGAFSNIGRRLKSLHLKNNILKMIEKETFAELSSLQTLDLSGNKISVLTKGVFDHMPDLETLMLADNQISHIEDGVFNTLTNLRILNLANNKFTNITKDTFKGLHNLEKLSLNGNHITNVDWSAFSQLKRLRILDMGTNHLTQRLYLNNNSIQSLRKLSLRDLPNLSVLSVDRNQISYIADSDLTSLSRSSRLSSLSLAENNISRIESNALEHVHQITALSLQNNELSSLRSTLDKGMTSFLRPLKKLRSLFLSRNNIEVLDDGDLNFLTALRELSLDHNRIEKINNNALKGMRLQKLFLNNNHLYYLPENTFEDWKLDELQAIDLSDNYWECICGREWLGDWLSKLGDKNFPSGDLGCLQFRCDTSDTSQRSQQSMWITIVASILAVVALIFLVAIGFLYVQENCFSPIPLKRVPSDMVRLIPSMESLSYPNPIVSTNIKVIKEPVLTKHRPEGSSSTEKKRVRFDGI</sequence>
<evidence type="ECO:0000256" key="3">
    <source>
        <dbReference type="SAM" id="MobiDB-lite"/>
    </source>
</evidence>
<dbReference type="SUPFAM" id="SSF52058">
    <property type="entry name" value="L domain-like"/>
    <property type="match status" value="1"/>
</dbReference>
<dbReference type="Pfam" id="PF13855">
    <property type="entry name" value="LRR_8"/>
    <property type="match status" value="3"/>
</dbReference>
<keyword evidence="6" id="KW-1185">Reference proteome</keyword>
<keyword evidence="5" id="KW-0732">Signal</keyword>
<dbReference type="Gene3D" id="3.80.10.10">
    <property type="entry name" value="Ribonuclease Inhibitor"/>
    <property type="match status" value="3"/>
</dbReference>
<dbReference type="InterPro" id="IPR003591">
    <property type="entry name" value="Leu-rich_rpt_typical-subtyp"/>
</dbReference>
<evidence type="ECO:0000313" key="6">
    <source>
        <dbReference type="Proteomes" id="UP000887540"/>
    </source>
</evidence>
<keyword evidence="4" id="KW-0472">Membrane</keyword>
<dbReference type="InterPro" id="IPR032675">
    <property type="entry name" value="LRR_dom_sf"/>
</dbReference>
<dbReference type="SMART" id="SM00365">
    <property type="entry name" value="LRR_SD22"/>
    <property type="match status" value="7"/>
</dbReference>
<keyword evidence="1" id="KW-0433">Leucine-rich repeat</keyword>
<dbReference type="SMART" id="SM00369">
    <property type="entry name" value="LRR_TYP"/>
    <property type="match status" value="12"/>
</dbReference>
<evidence type="ECO:0000313" key="7">
    <source>
        <dbReference type="WBParaSite" id="ACRNAN_scaffold3954.g20635.t1"/>
    </source>
</evidence>
<dbReference type="WBParaSite" id="ACRNAN_scaffold3954.g20635.t1">
    <property type="protein sequence ID" value="ACRNAN_scaffold3954.g20635.t1"/>
    <property type="gene ID" value="ACRNAN_scaffold3954.g20635"/>
</dbReference>
<feature type="transmembrane region" description="Helical" evidence="4">
    <location>
        <begin position="507"/>
        <end position="532"/>
    </location>
</feature>
<keyword evidence="4" id="KW-1133">Transmembrane helix</keyword>
<dbReference type="PANTHER" id="PTHR24366:SF96">
    <property type="entry name" value="LEUCINE RICH REPEAT CONTAINING 53"/>
    <property type="match status" value="1"/>
</dbReference>
<feature type="region of interest" description="Disordered" evidence="3">
    <location>
        <begin position="579"/>
        <end position="599"/>
    </location>
</feature>
<reference evidence="7" key="1">
    <citation type="submission" date="2022-11" db="UniProtKB">
        <authorList>
            <consortium name="WormBaseParasite"/>
        </authorList>
    </citation>
    <scope>IDENTIFICATION</scope>
</reference>
<protein>
    <submittedName>
        <fullName evidence="7">Uncharacterized protein</fullName>
    </submittedName>
</protein>
<keyword evidence="4" id="KW-0812">Transmembrane</keyword>
<organism evidence="6 7">
    <name type="scientific">Acrobeloides nanus</name>
    <dbReference type="NCBI Taxonomy" id="290746"/>
    <lineage>
        <taxon>Eukaryota</taxon>
        <taxon>Metazoa</taxon>
        <taxon>Ecdysozoa</taxon>
        <taxon>Nematoda</taxon>
        <taxon>Chromadorea</taxon>
        <taxon>Rhabditida</taxon>
        <taxon>Tylenchina</taxon>
        <taxon>Cephalobomorpha</taxon>
        <taxon>Cephaloboidea</taxon>
        <taxon>Cephalobidae</taxon>
        <taxon>Acrobeloides</taxon>
    </lineage>
</organism>
<dbReference type="Proteomes" id="UP000887540">
    <property type="component" value="Unplaced"/>
</dbReference>